<dbReference type="Proteomes" id="UP001155182">
    <property type="component" value="Unassembled WGS sequence"/>
</dbReference>
<dbReference type="RefSeq" id="WP_252585508.1">
    <property type="nucleotide sequence ID" value="NZ_JAMWYS010000003.1"/>
</dbReference>
<organism evidence="1 2">
    <name type="scientific">Solitalea agri</name>
    <dbReference type="NCBI Taxonomy" id="2953739"/>
    <lineage>
        <taxon>Bacteria</taxon>
        <taxon>Pseudomonadati</taxon>
        <taxon>Bacteroidota</taxon>
        <taxon>Sphingobacteriia</taxon>
        <taxon>Sphingobacteriales</taxon>
        <taxon>Sphingobacteriaceae</taxon>
        <taxon>Solitalea</taxon>
    </lineage>
</organism>
<proteinExistence type="predicted"/>
<keyword evidence="2" id="KW-1185">Reference proteome</keyword>
<reference evidence="1" key="1">
    <citation type="submission" date="2022-06" db="EMBL/GenBank/DDBJ databases">
        <title>Solitalea sp. MAHUQ-68 isolated from rhizospheric soil.</title>
        <authorList>
            <person name="Huq M.A."/>
        </authorList>
    </citation>
    <scope>NUCLEOTIDE SEQUENCE</scope>
    <source>
        <strain evidence="1">MAHUQ-68</strain>
    </source>
</reference>
<sequence length="134" mass="15484">MKDKKLIVLFDGVCNLCNKSVQFIIKNDPKGKFMFAALQSNAGKNLLKEFNLDQQDLNSFILIDNNKPRLRSTGVCYVFKNLNGFFPLLYVLIIVPKVIRDWIYNKIAQSRYNLFGKQEQCMIPTPELASRFIS</sequence>
<evidence type="ECO:0000313" key="2">
    <source>
        <dbReference type="Proteomes" id="UP001155182"/>
    </source>
</evidence>
<dbReference type="Pfam" id="PF04134">
    <property type="entry name" value="DCC1-like"/>
    <property type="match status" value="1"/>
</dbReference>
<dbReference type="InterPro" id="IPR052927">
    <property type="entry name" value="DCC_oxidoreductase"/>
</dbReference>
<dbReference type="PANTHER" id="PTHR33639">
    <property type="entry name" value="THIOL-DISULFIDE OXIDOREDUCTASE DCC"/>
    <property type="match status" value="1"/>
</dbReference>
<name>A0A9X2F2U3_9SPHI</name>
<dbReference type="GO" id="GO:0015035">
    <property type="term" value="F:protein-disulfide reductase activity"/>
    <property type="evidence" value="ECO:0007669"/>
    <property type="project" value="InterPro"/>
</dbReference>
<comment type="caution">
    <text evidence="1">The sequence shown here is derived from an EMBL/GenBank/DDBJ whole genome shotgun (WGS) entry which is preliminary data.</text>
</comment>
<dbReference type="AlphaFoldDB" id="A0A9X2F2U3"/>
<dbReference type="InterPro" id="IPR007263">
    <property type="entry name" value="DCC1-like"/>
</dbReference>
<protein>
    <submittedName>
        <fullName evidence="1">DCC1-like thiol-disulfide oxidoreductase family protein</fullName>
    </submittedName>
</protein>
<dbReference type="PANTHER" id="PTHR33639:SF2">
    <property type="entry name" value="DUF393 DOMAIN-CONTAINING PROTEIN"/>
    <property type="match status" value="1"/>
</dbReference>
<evidence type="ECO:0000313" key="1">
    <source>
        <dbReference type="EMBL" id="MCO4291331.1"/>
    </source>
</evidence>
<dbReference type="EMBL" id="JAMWYS010000003">
    <property type="protein sequence ID" value="MCO4291331.1"/>
    <property type="molecule type" value="Genomic_DNA"/>
</dbReference>
<gene>
    <name evidence="1" type="ORF">NF867_00460</name>
</gene>
<accession>A0A9X2F2U3</accession>